<dbReference type="HOGENOM" id="CLU_2919992_0_0_11"/>
<proteinExistence type="predicted"/>
<dbReference type="EMBL" id="HE804045">
    <property type="protein sequence ID" value="CCH33673.1"/>
    <property type="molecule type" value="Genomic_DNA"/>
</dbReference>
<gene>
    <name evidence="1" type="ordered locus">BN6_64300</name>
</gene>
<organism evidence="1 2">
    <name type="scientific">Saccharothrix espanaensis (strain ATCC 51144 / DSM 44229 / JCM 9112 / NBRC 15066 / NRRL 15764)</name>
    <dbReference type="NCBI Taxonomy" id="1179773"/>
    <lineage>
        <taxon>Bacteria</taxon>
        <taxon>Bacillati</taxon>
        <taxon>Actinomycetota</taxon>
        <taxon>Actinomycetes</taxon>
        <taxon>Pseudonocardiales</taxon>
        <taxon>Pseudonocardiaceae</taxon>
        <taxon>Saccharothrix</taxon>
    </lineage>
</organism>
<sequence>MRLADVLAGPDPDPVTVQSEVDTVAALPANHFTHEERKIVAVPDELTASAGPEDAATSLIR</sequence>
<name>K0KAN5_SACES</name>
<protein>
    <submittedName>
        <fullName evidence="1">Uncharacterized protein</fullName>
    </submittedName>
</protein>
<reference evidence="1 2" key="1">
    <citation type="journal article" date="2012" name="BMC Genomics">
        <title>Complete genome sequence of Saccharothrix espanaensis DSM 44229T and comparison to the other completely sequenced Pseudonocardiaceae.</title>
        <authorList>
            <person name="Strobel T."/>
            <person name="Al-Dilaimi A."/>
            <person name="Blom J."/>
            <person name="Gessner A."/>
            <person name="Kalinowski J."/>
            <person name="Luzhetska M."/>
            <person name="Puhler A."/>
            <person name="Szczepanowski R."/>
            <person name="Bechthold A."/>
            <person name="Ruckert C."/>
        </authorList>
    </citation>
    <scope>NUCLEOTIDE SEQUENCE [LARGE SCALE GENOMIC DNA]</scope>
    <source>
        <strain evidence="2">ATCC 51144 / DSM 44229 / JCM 9112 / NBRC 15066 / NRRL 15764</strain>
    </source>
</reference>
<evidence type="ECO:0000313" key="2">
    <source>
        <dbReference type="Proteomes" id="UP000006281"/>
    </source>
</evidence>
<dbReference type="KEGG" id="sesp:BN6_64300"/>
<dbReference type="Proteomes" id="UP000006281">
    <property type="component" value="Chromosome"/>
</dbReference>
<dbReference type="STRING" id="1179773.BN6_64300"/>
<keyword evidence="2" id="KW-1185">Reference proteome</keyword>
<dbReference type="AlphaFoldDB" id="K0KAN5"/>
<accession>K0KAN5</accession>
<evidence type="ECO:0000313" key="1">
    <source>
        <dbReference type="EMBL" id="CCH33673.1"/>
    </source>
</evidence>
<dbReference type="PATRIC" id="fig|1179773.3.peg.6481"/>